<dbReference type="Gene3D" id="1.20.140.10">
    <property type="entry name" value="Butyryl-CoA Dehydrogenase, subunit A, domain 3"/>
    <property type="match status" value="1"/>
</dbReference>
<dbReference type="InterPro" id="IPR009100">
    <property type="entry name" value="AcylCoA_DH/oxidase_NM_dom_sf"/>
</dbReference>
<feature type="domain" description="Acyl-CoA oxidase/dehydrogenase middle" evidence="14">
    <location>
        <begin position="241"/>
        <end position="332"/>
    </location>
</feature>
<dbReference type="InterPro" id="IPR006091">
    <property type="entry name" value="Acyl-CoA_Oxase/DH_mid-dom"/>
</dbReference>
<dbReference type="InterPro" id="IPR015396">
    <property type="entry name" value="FadE_C"/>
</dbReference>
<dbReference type="Gene3D" id="2.40.110.10">
    <property type="entry name" value="Butyryl-CoA Dehydrogenase, subunit A, domain 2"/>
    <property type="match status" value="1"/>
</dbReference>
<dbReference type="UniPathway" id="UPA00659"/>
<dbReference type="InterPro" id="IPR013786">
    <property type="entry name" value="AcylCoA_DH/ox_N"/>
</dbReference>
<feature type="domain" description="Acyl-CoA dehydrogenase C-terminal bacterial-type" evidence="16">
    <location>
        <begin position="518"/>
        <end position="801"/>
    </location>
</feature>
<comment type="catalytic activity">
    <reaction evidence="11">
        <text>a long-chain 2,3-saturated fatty acyl-CoA + oxidized [electron-transfer flavoprotein] + H(+) = a long-chain (2E)-enoyl-CoA + reduced [electron-transfer flavoprotein]</text>
        <dbReference type="Rhea" id="RHEA:17721"/>
        <dbReference type="Rhea" id="RHEA-COMP:10685"/>
        <dbReference type="Rhea" id="RHEA-COMP:10686"/>
        <dbReference type="ChEBI" id="CHEBI:15378"/>
        <dbReference type="ChEBI" id="CHEBI:57692"/>
        <dbReference type="ChEBI" id="CHEBI:58307"/>
        <dbReference type="ChEBI" id="CHEBI:83721"/>
        <dbReference type="ChEBI" id="CHEBI:83727"/>
        <dbReference type="EC" id="1.3.8.8"/>
    </reaction>
</comment>
<feature type="domain" description="Acyl-CoA dehydrogenase/oxidase N-terminal" evidence="15">
    <location>
        <begin position="145"/>
        <end position="237"/>
    </location>
</feature>
<evidence type="ECO:0000313" key="20">
    <source>
        <dbReference type="Proteomes" id="UP000051634"/>
    </source>
</evidence>
<dbReference type="InterPro" id="IPR046373">
    <property type="entry name" value="Acyl-CoA_Oxase/DH_mid-dom_sf"/>
</dbReference>
<gene>
    <name evidence="17" type="ORF">Ga0074115_11813</name>
    <name evidence="18" type="ORF">Ga0076813_10673</name>
</gene>
<dbReference type="Gene3D" id="1.10.540.10">
    <property type="entry name" value="Acyl-CoA dehydrogenase/oxidase, N-terminal domain"/>
    <property type="match status" value="1"/>
</dbReference>
<dbReference type="Proteomes" id="UP000051634">
    <property type="component" value="Unassembled WGS sequence"/>
</dbReference>
<keyword evidence="7" id="KW-0285">Flavoprotein</keyword>
<comment type="cofactor">
    <cofactor evidence="1">
        <name>FAD</name>
        <dbReference type="ChEBI" id="CHEBI:57692"/>
    </cofactor>
</comment>
<evidence type="ECO:0000256" key="4">
    <source>
        <dbReference type="ARBA" id="ARBA00012033"/>
    </source>
</evidence>
<comment type="pathway">
    <text evidence="2">Lipid metabolism; fatty acid beta-oxidation.</text>
</comment>
<dbReference type="GO" id="GO:0033539">
    <property type="term" value="P:fatty acid beta-oxidation using acyl-CoA dehydrogenase"/>
    <property type="evidence" value="ECO:0007669"/>
    <property type="project" value="InterPro"/>
</dbReference>
<dbReference type="CDD" id="cd00567">
    <property type="entry name" value="ACAD"/>
    <property type="match status" value="1"/>
</dbReference>
<dbReference type="PATRIC" id="fig|54398.3.peg.756"/>
<accession>A0A0T5YXW9</accession>
<dbReference type="GO" id="GO:0050660">
    <property type="term" value="F:flavin adenine dinucleotide binding"/>
    <property type="evidence" value="ECO:0007669"/>
    <property type="project" value="InterPro"/>
</dbReference>
<evidence type="ECO:0000256" key="10">
    <source>
        <dbReference type="ARBA" id="ARBA00047882"/>
    </source>
</evidence>
<dbReference type="EMBL" id="LMXI01000627">
    <property type="protein sequence ID" value="KRT56932.1"/>
    <property type="molecule type" value="Genomic_DNA"/>
</dbReference>
<dbReference type="FunFam" id="1.20.140.10:FF:000009">
    <property type="entry name" value="Acyl-CoA dehydrogenase"/>
    <property type="match status" value="1"/>
</dbReference>
<evidence type="ECO:0000256" key="1">
    <source>
        <dbReference type="ARBA" id="ARBA00001974"/>
    </source>
</evidence>
<evidence type="ECO:0000259" key="16">
    <source>
        <dbReference type="Pfam" id="PF09317"/>
    </source>
</evidence>
<dbReference type="RefSeq" id="WP_082626856.1">
    <property type="nucleotide sequence ID" value="NZ_KQ556934.1"/>
</dbReference>
<evidence type="ECO:0000256" key="5">
    <source>
        <dbReference type="ARBA" id="ARBA00012040"/>
    </source>
</evidence>
<comment type="caution">
    <text evidence="17">The sequence shown here is derived from an EMBL/GenBank/DDBJ whole genome shotgun (WGS) entry which is preliminary data.</text>
</comment>
<dbReference type="Pfam" id="PF00441">
    <property type="entry name" value="Acyl-CoA_dh_1"/>
    <property type="match status" value="1"/>
</dbReference>
<sequence length="821" mass="89698">MSGVGIILIGVILWGLIYAAASAPIWLLLPPSLLLALQLGGLLTPLWSIPFWLAYALGLLLYALPKQRRRWISAPLLKQFRQMMPAISRTEQEALQAGSVRWDGELFSGQPDWQKLFSQPAPQLSAEEQAFINGPLEQLCRMLDDWQITHQDYDLPPEVWAFIKQCGLFGLIIPKKYGGLEFSALAHSTIVMKLASRSITAAVTVMVPNSLGPAKLLLHYGNDAQRRRYLFKLASGEEIPCFALTGPQAGSDAGAMPDSGVVEYVEFKGEQVLGIRLNWEKRYITLAPVATLIGLAFKLHDPAHLLGEESEPGITLALIPRQTPGVSIGKRHLPLNIPFQNGPISGRDVFIPLDWVIGGRDGIGQGWRMLMKSLAEGRGISLPALATGASKAACRYTGAYARIRRQFGQPIGRFEGIEEALALIAGASYQMDAARLLTLAALDRGEHPSVVTAIVKYHLTERYREVINQAMDIQAGSGICLGPNNLLARPYQAIPIAITVEGANILTRNMIIFGQGALRAHPYLLRELDAALLADSREAVIQFDQALFGHAHFILGNLARSLWLGLSRALFASTPLPGFAGRSLQHLQWMSSGFALAADLTLLSLGGALKRKERLSARLGDILSELYIASALLKHFADEGSQQEDLPLLRWAMADSLIRIQQAFSALLHNLPLRPLAWLLRIAIFPSGMPFKAASDQLDGQLARLLQTPGNPRDRLTAHVFSSNDPGEPAGRLELALKAVSLAAPIEKTLRQARHAGQIIGDSRAAQLNSALELGIITHTQIETLHQAEQWIDQVIQVDAFDGLTPQTREAVQEESQRGVA</sequence>
<dbReference type="STRING" id="54398.Ga0074115_11813"/>
<dbReference type="Proteomes" id="UP000051276">
    <property type="component" value="Unassembled WGS sequence"/>
</dbReference>
<dbReference type="NCBIfam" id="NF009586">
    <property type="entry name" value="PRK13026.1"/>
    <property type="match status" value="1"/>
</dbReference>
<evidence type="ECO:0000256" key="3">
    <source>
        <dbReference type="ARBA" id="ARBA00009347"/>
    </source>
</evidence>
<comment type="similarity">
    <text evidence="3">Belongs to the acyl-CoA dehydrogenase family.</text>
</comment>
<dbReference type="Pfam" id="PF02771">
    <property type="entry name" value="Acyl-CoA_dh_N"/>
    <property type="match status" value="1"/>
</dbReference>
<dbReference type="InterPro" id="IPR037069">
    <property type="entry name" value="AcylCoA_DH/ox_N_sf"/>
</dbReference>
<evidence type="ECO:0000256" key="7">
    <source>
        <dbReference type="ARBA" id="ARBA00022630"/>
    </source>
</evidence>
<reference evidence="19 20" key="1">
    <citation type="submission" date="2015-11" db="EMBL/GenBank/DDBJ databases">
        <title>The genome of Candidatus Endoriftia persephone in Ridgeia piscesae and population structure of the North Eastern Pacific vestimentiferan symbionts.</title>
        <authorList>
            <person name="Perez M."/>
            <person name="Juniper K.S."/>
        </authorList>
    </citation>
    <scope>NUCLEOTIDE SEQUENCE [LARGE SCALE GENOMIC DNA]</scope>
    <source>
        <strain evidence="18">Ind10</strain>
        <strain evidence="17">Ind11</strain>
    </source>
</reference>
<keyword evidence="12" id="KW-0472">Membrane</keyword>
<feature type="domain" description="Acyl-CoA dehydrogenase/oxidase C-terminal" evidence="13">
    <location>
        <begin position="364"/>
        <end position="511"/>
    </location>
</feature>
<dbReference type="Pfam" id="PF02770">
    <property type="entry name" value="Acyl-CoA_dh_M"/>
    <property type="match status" value="1"/>
</dbReference>
<dbReference type="InterPro" id="IPR009075">
    <property type="entry name" value="AcylCo_DH/oxidase_C"/>
</dbReference>
<dbReference type="GO" id="GO:0070991">
    <property type="term" value="F:medium-chain fatty acyl-CoA dehydrogenase activity"/>
    <property type="evidence" value="ECO:0007669"/>
    <property type="project" value="UniProtKB-EC"/>
</dbReference>
<dbReference type="PANTHER" id="PTHR48083:SF33">
    <property type="entry name" value="ACYL-COENZYME A DEHYDROGENASE"/>
    <property type="match status" value="1"/>
</dbReference>
<protein>
    <recommendedName>
        <fullName evidence="6">Acyl-coenzyme A dehydrogenase</fullName>
        <ecNumber evidence="4">1.3.8.7</ecNumber>
        <ecNumber evidence="5">1.3.8.8</ecNumber>
    </recommendedName>
</protein>
<feature type="transmembrane region" description="Helical" evidence="12">
    <location>
        <begin position="46"/>
        <end position="64"/>
    </location>
</feature>
<dbReference type="SUPFAM" id="SSF56645">
    <property type="entry name" value="Acyl-CoA dehydrogenase NM domain-like"/>
    <property type="match status" value="1"/>
</dbReference>
<keyword evidence="8" id="KW-0274">FAD</keyword>
<keyword evidence="12" id="KW-0812">Transmembrane</keyword>
<evidence type="ECO:0000313" key="19">
    <source>
        <dbReference type="Proteomes" id="UP000051276"/>
    </source>
</evidence>
<dbReference type="AlphaFoldDB" id="A0A0T5YXW9"/>
<dbReference type="SUPFAM" id="SSF47203">
    <property type="entry name" value="Acyl-CoA dehydrogenase C-terminal domain-like"/>
    <property type="match status" value="1"/>
</dbReference>
<dbReference type="OrthoDB" id="9802447at2"/>
<evidence type="ECO:0000256" key="9">
    <source>
        <dbReference type="ARBA" id="ARBA00023002"/>
    </source>
</evidence>
<evidence type="ECO:0000313" key="17">
    <source>
        <dbReference type="EMBL" id="KRT55421.1"/>
    </source>
</evidence>
<dbReference type="PANTHER" id="PTHR48083">
    <property type="entry name" value="MEDIUM-CHAIN SPECIFIC ACYL-COA DEHYDROGENASE, MITOCHONDRIAL-RELATED"/>
    <property type="match status" value="1"/>
</dbReference>
<organism evidence="17 20">
    <name type="scientific">endosymbiont of Ridgeia piscesae</name>
    <dbReference type="NCBI Taxonomy" id="54398"/>
    <lineage>
        <taxon>Bacteria</taxon>
        <taxon>Pseudomonadati</taxon>
        <taxon>Pseudomonadota</taxon>
        <taxon>Gammaproteobacteria</taxon>
        <taxon>sulfur-oxidizing symbionts</taxon>
    </lineage>
</organism>
<evidence type="ECO:0000313" key="18">
    <source>
        <dbReference type="EMBL" id="KRT56932.1"/>
    </source>
</evidence>
<keyword evidence="20" id="KW-1185">Reference proteome</keyword>
<proteinExistence type="inferred from homology"/>
<evidence type="ECO:0000256" key="6">
    <source>
        <dbReference type="ARBA" id="ARBA00020144"/>
    </source>
</evidence>
<dbReference type="GO" id="GO:0004466">
    <property type="term" value="F:long-chain fatty acyl-CoA dehydrogenase activity"/>
    <property type="evidence" value="ECO:0007669"/>
    <property type="project" value="UniProtKB-EC"/>
</dbReference>
<evidence type="ECO:0000256" key="11">
    <source>
        <dbReference type="ARBA" id="ARBA00049247"/>
    </source>
</evidence>
<dbReference type="FunFam" id="1.10.540.10:FF:000004">
    <property type="entry name" value="Acyl-CoA dehydrogenase"/>
    <property type="match status" value="1"/>
</dbReference>
<evidence type="ECO:0000256" key="8">
    <source>
        <dbReference type="ARBA" id="ARBA00022827"/>
    </source>
</evidence>
<name>A0A0T5YXW9_9GAMM</name>
<evidence type="ECO:0000259" key="15">
    <source>
        <dbReference type="Pfam" id="PF02771"/>
    </source>
</evidence>
<evidence type="ECO:0000259" key="13">
    <source>
        <dbReference type="Pfam" id="PF00441"/>
    </source>
</evidence>
<evidence type="ECO:0000259" key="14">
    <source>
        <dbReference type="Pfam" id="PF02770"/>
    </source>
</evidence>
<keyword evidence="12" id="KW-1133">Transmembrane helix</keyword>
<dbReference type="InterPro" id="IPR036250">
    <property type="entry name" value="AcylCo_DH-like_C"/>
</dbReference>
<comment type="catalytic activity">
    <reaction evidence="10">
        <text>a medium-chain 2,3-saturated fatty acyl-CoA + oxidized [electron-transfer flavoprotein] + H(+) = a medium-chain (2E)-enoyl-CoA + reduced [electron-transfer flavoprotein]</text>
        <dbReference type="Rhea" id="RHEA:14477"/>
        <dbReference type="Rhea" id="RHEA-COMP:10685"/>
        <dbReference type="Rhea" id="RHEA-COMP:10686"/>
        <dbReference type="ChEBI" id="CHEBI:15378"/>
        <dbReference type="ChEBI" id="CHEBI:57692"/>
        <dbReference type="ChEBI" id="CHEBI:58307"/>
        <dbReference type="ChEBI" id="CHEBI:83723"/>
        <dbReference type="ChEBI" id="CHEBI:83726"/>
        <dbReference type="EC" id="1.3.8.7"/>
    </reaction>
</comment>
<dbReference type="InterPro" id="IPR050741">
    <property type="entry name" value="Acyl-CoA_dehydrogenase"/>
</dbReference>
<evidence type="ECO:0000256" key="2">
    <source>
        <dbReference type="ARBA" id="ARBA00005005"/>
    </source>
</evidence>
<dbReference type="GO" id="GO:0005737">
    <property type="term" value="C:cytoplasm"/>
    <property type="evidence" value="ECO:0007669"/>
    <property type="project" value="TreeGrafter"/>
</dbReference>
<dbReference type="EC" id="1.3.8.7" evidence="4"/>
<dbReference type="Pfam" id="PF09317">
    <property type="entry name" value="ACDH_C"/>
    <property type="match status" value="1"/>
</dbReference>
<dbReference type="NCBIfam" id="NF007000">
    <property type="entry name" value="PRK09463.1"/>
    <property type="match status" value="1"/>
</dbReference>
<dbReference type="EC" id="1.3.8.8" evidence="5"/>
<evidence type="ECO:0000256" key="12">
    <source>
        <dbReference type="SAM" id="Phobius"/>
    </source>
</evidence>
<dbReference type="EMBL" id="LDXT01000079">
    <property type="protein sequence ID" value="KRT55421.1"/>
    <property type="molecule type" value="Genomic_DNA"/>
</dbReference>
<keyword evidence="9" id="KW-0560">Oxidoreductase</keyword>